<protein>
    <recommendedName>
        <fullName evidence="3">DUF1828 domain-containing protein</fullName>
    </recommendedName>
</protein>
<evidence type="ECO:0000313" key="1">
    <source>
        <dbReference type="EMBL" id="MDZ5597864.1"/>
    </source>
</evidence>
<evidence type="ECO:0008006" key="3">
    <source>
        <dbReference type="Google" id="ProtNLM"/>
    </source>
</evidence>
<organism evidence="1 2">
    <name type="scientific">Enterococcus cecorum</name>
    <dbReference type="NCBI Taxonomy" id="44008"/>
    <lineage>
        <taxon>Bacteria</taxon>
        <taxon>Bacillati</taxon>
        <taxon>Bacillota</taxon>
        <taxon>Bacilli</taxon>
        <taxon>Lactobacillales</taxon>
        <taxon>Enterococcaceae</taxon>
        <taxon>Enterococcus</taxon>
    </lineage>
</organism>
<gene>
    <name evidence="1" type="ORF">U1294_06450</name>
</gene>
<accession>A0AAW9JI04</accession>
<sequence>MINLQALSEKTIDFIWLDGTELHVTQPSTRFVNKVDRADNTIENCQKLAKEFLNDNREGRKFTDEEIAQLNSAQLTAILNSVLGFAYEVDNDPN</sequence>
<name>A0AAW9JI04_9ENTE</name>
<reference evidence="1" key="1">
    <citation type="submission" date="2023-12" db="EMBL/GenBank/DDBJ databases">
        <title>Molecular genomic analyses of Enterococcus cecorum from sepsis oubreaks in broilers.</title>
        <authorList>
            <person name="Rhoads D."/>
            <person name="Alrubaye A."/>
        </authorList>
    </citation>
    <scope>NUCLEOTIDE SEQUENCE</scope>
    <source>
        <strain evidence="1">1755</strain>
    </source>
</reference>
<dbReference type="Proteomes" id="UP001290582">
    <property type="component" value="Unassembled WGS sequence"/>
</dbReference>
<proteinExistence type="predicted"/>
<evidence type="ECO:0000313" key="2">
    <source>
        <dbReference type="Proteomes" id="UP001290582"/>
    </source>
</evidence>
<dbReference type="EMBL" id="JAXOGL010000008">
    <property type="protein sequence ID" value="MDZ5597864.1"/>
    <property type="molecule type" value="Genomic_DNA"/>
</dbReference>
<dbReference type="AlphaFoldDB" id="A0AAW9JI04"/>
<comment type="caution">
    <text evidence="1">The sequence shown here is derived from an EMBL/GenBank/DDBJ whole genome shotgun (WGS) entry which is preliminary data.</text>
</comment>
<dbReference type="RefSeq" id="WP_171310283.1">
    <property type="nucleotide sequence ID" value="NZ_JAKYKM010000019.1"/>
</dbReference>